<dbReference type="SUPFAM" id="SSF103473">
    <property type="entry name" value="MFS general substrate transporter"/>
    <property type="match status" value="1"/>
</dbReference>
<gene>
    <name evidence="12" type="ORF">P153DRAFT_372737</name>
</gene>
<dbReference type="NCBIfam" id="TIGR00879">
    <property type="entry name" value="SP"/>
    <property type="match status" value="1"/>
</dbReference>
<evidence type="ECO:0000256" key="1">
    <source>
        <dbReference type="ARBA" id="ARBA00004141"/>
    </source>
</evidence>
<keyword evidence="4" id="KW-0762">Sugar transport</keyword>
<evidence type="ECO:0000313" key="13">
    <source>
        <dbReference type="Proteomes" id="UP000799771"/>
    </source>
</evidence>
<dbReference type="GO" id="GO:0005351">
    <property type="term" value="F:carbohydrate:proton symporter activity"/>
    <property type="evidence" value="ECO:0007669"/>
    <property type="project" value="TreeGrafter"/>
</dbReference>
<comment type="similarity">
    <text evidence="2 8">Belongs to the major facilitator superfamily. Sugar transporter (TC 2.A.1.1) family.</text>
</comment>
<dbReference type="InterPro" id="IPR003663">
    <property type="entry name" value="Sugar/inositol_transpt"/>
</dbReference>
<evidence type="ECO:0000256" key="4">
    <source>
        <dbReference type="ARBA" id="ARBA00022597"/>
    </source>
</evidence>
<dbReference type="InterPro" id="IPR005828">
    <property type="entry name" value="MFS_sugar_transport-like"/>
</dbReference>
<dbReference type="InterPro" id="IPR036259">
    <property type="entry name" value="MFS_trans_sf"/>
</dbReference>
<sequence>MGLGKMSVRIRGADCGIEAIMLGCVTSIGGVELSELTLLDSTGQISSMLLFRDFINRFGQRQADGTMGWDSTIQSLVVSTMSLGTLVGALSGAYTADWWGRRRSLSFGVLIFVIGNIIQITAMNSWVHLMVGRIVAGLGVGNLSIGVPMFQSECCPREIRGAVVASYQLMITIGILVSNGINFGVRDNPGQDSDASWRIVIGLGIGFSLPLGIGILFSPESPRWLAGRGRWEDARMALARLRGLKDDPTNTLVNDDFKEMQDSIAEQSKAGDSTWAEIFTGSSGLARIVYRTVLGCALQFLQQWTGVNYFFYYGATIFSSAGIEDPIQMQLILGAVNVAMTLPGLYLVERVGRRVPLVIGGLWQAGWLLVFAIIGIVRPPTEHPSSGIVMIVCACMFIASFAMTWGPYIWVVIGETFPLRTRAKQASLATAFNWLGNFLIGFLTPYANDGMGYAYGFVFFGCNFVAAAVAYFFLFETKSLSLENVDMMYSDTTLTALSSKKWVPPGYISRNERDEAYWHRRPSILDEGSGTNAAGGPKSVDEKYDDKDENSPNRNMSMHRETIGDERRV</sequence>
<dbReference type="PANTHER" id="PTHR48022">
    <property type="entry name" value="PLASTIDIC GLUCOSE TRANSPORTER 4"/>
    <property type="match status" value="1"/>
</dbReference>
<feature type="transmembrane region" description="Helical" evidence="10">
    <location>
        <begin position="426"/>
        <end position="447"/>
    </location>
</feature>
<dbReference type="GeneID" id="54409849"/>
<evidence type="ECO:0000256" key="10">
    <source>
        <dbReference type="SAM" id="Phobius"/>
    </source>
</evidence>
<feature type="compositionally biased region" description="Basic and acidic residues" evidence="9">
    <location>
        <begin position="539"/>
        <end position="551"/>
    </location>
</feature>
<keyword evidence="5 10" id="KW-0812">Transmembrane</keyword>
<evidence type="ECO:0000256" key="9">
    <source>
        <dbReference type="SAM" id="MobiDB-lite"/>
    </source>
</evidence>
<dbReference type="Proteomes" id="UP000799771">
    <property type="component" value="Unassembled WGS sequence"/>
</dbReference>
<feature type="transmembrane region" description="Helical" evidence="10">
    <location>
        <begin position="288"/>
        <end position="307"/>
    </location>
</feature>
<keyword evidence="13" id="KW-1185">Reference proteome</keyword>
<dbReference type="AlphaFoldDB" id="A0A6A6ASU9"/>
<evidence type="ECO:0000256" key="7">
    <source>
        <dbReference type="ARBA" id="ARBA00023136"/>
    </source>
</evidence>
<feature type="transmembrane region" description="Helical" evidence="10">
    <location>
        <begin position="162"/>
        <end position="185"/>
    </location>
</feature>
<dbReference type="InterPro" id="IPR005829">
    <property type="entry name" value="Sugar_transporter_CS"/>
</dbReference>
<dbReference type="RefSeq" id="XP_033528680.1">
    <property type="nucleotide sequence ID" value="XM_033669417.1"/>
</dbReference>
<dbReference type="PRINTS" id="PR00171">
    <property type="entry name" value="SUGRTRNSPORT"/>
</dbReference>
<feature type="compositionally biased region" description="Basic and acidic residues" evidence="9">
    <location>
        <begin position="558"/>
        <end position="569"/>
    </location>
</feature>
<name>A0A6A6ASU9_9PLEO</name>
<feature type="transmembrane region" description="Helical" evidence="10">
    <location>
        <begin position="388"/>
        <end position="414"/>
    </location>
</feature>
<evidence type="ECO:0000313" key="12">
    <source>
        <dbReference type="EMBL" id="KAF2134293.1"/>
    </source>
</evidence>
<dbReference type="Pfam" id="PF00083">
    <property type="entry name" value="Sugar_tr"/>
    <property type="match status" value="1"/>
</dbReference>
<keyword evidence="3 8" id="KW-0813">Transport</keyword>
<organism evidence="12 13">
    <name type="scientific">Dothidotthia symphoricarpi CBS 119687</name>
    <dbReference type="NCBI Taxonomy" id="1392245"/>
    <lineage>
        <taxon>Eukaryota</taxon>
        <taxon>Fungi</taxon>
        <taxon>Dikarya</taxon>
        <taxon>Ascomycota</taxon>
        <taxon>Pezizomycotina</taxon>
        <taxon>Dothideomycetes</taxon>
        <taxon>Pleosporomycetidae</taxon>
        <taxon>Pleosporales</taxon>
        <taxon>Dothidotthiaceae</taxon>
        <taxon>Dothidotthia</taxon>
    </lineage>
</organism>
<dbReference type="OrthoDB" id="5141738at2759"/>
<evidence type="ECO:0000256" key="6">
    <source>
        <dbReference type="ARBA" id="ARBA00022989"/>
    </source>
</evidence>
<feature type="transmembrane region" description="Helical" evidence="10">
    <location>
        <begin position="453"/>
        <end position="474"/>
    </location>
</feature>
<dbReference type="PROSITE" id="PS50850">
    <property type="entry name" value="MFS"/>
    <property type="match status" value="1"/>
</dbReference>
<dbReference type="InterPro" id="IPR020846">
    <property type="entry name" value="MFS_dom"/>
</dbReference>
<protein>
    <submittedName>
        <fullName evidence="12">Monosaccharide transporter-like protein</fullName>
    </submittedName>
</protein>
<keyword evidence="7 10" id="KW-0472">Membrane</keyword>
<dbReference type="CDD" id="cd17356">
    <property type="entry name" value="MFS_HXT"/>
    <property type="match status" value="1"/>
</dbReference>
<evidence type="ECO:0000256" key="2">
    <source>
        <dbReference type="ARBA" id="ARBA00010992"/>
    </source>
</evidence>
<evidence type="ECO:0000259" key="11">
    <source>
        <dbReference type="PROSITE" id="PS50850"/>
    </source>
</evidence>
<evidence type="ECO:0000256" key="3">
    <source>
        <dbReference type="ARBA" id="ARBA00022448"/>
    </source>
</evidence>
<feature type="region of interest" description="Disordered" evidence="9">
    <location>
        <begin position="524"/>
        <end position="569"/>
    </location>
</feature>
<feature type="transmembrane region" description="Helical" evidence="10">
    <location>
        <begin position="130"/>
        <end position="150"/>
    </location>
</feature>
<dbReference type="PANTHER" id="PTHR48022:SF75">
    <property type="entry name" value="GALACTOSE TRANSPORTER-RELATED"/>
    <property type="match status" value="1"/>
</dbReference>
<feature type="transmembrane region" description="Helical" evidence="10">
    <location>
        <begin position="105"/>
        <end position="124"/>
    </location>
</feature>
<evidence type="ECO:0000256" key="5">
    <source>
        <dbReference type="ARBA" id="ARBA00022692"/>
    </source>
</evidence>
<feature type="transmembrane region" description="Helical" evidence="10">
    <location>
        <begin position="327"/>
        <end position="348"/>
    </location>
</feature>
<evidence type="ECO:0000256" key="8">
    <source>
        <dbReference type="RuleBase" id="RU003346"/>
    </source>
</evidence>
<feature type="transmembrane region" description="Helical" evidence="10">
    <location>
        <begin position="197"/>
        <end position="218"/>
    </location>
</feature>
<accession>A0A6A6ASU9</accession>
<dbReference type="PROSITE" id="PS00216">
    <property type="entry name" value="SUGAR_TRANSPORT_1"/>
    <property type="match status" value="2"/>
</dbReference>
<dbReference type="PROSITE" id="PS00217">
    <property type="entry name" value="SUGAR_TRANSPORT_2"/>
    <property type="match status" value="1"/>
</dbReference>
<dbReference type="Gene3D" id="1.20.1250.20">
    <property type="entry name" value="MFS general substrate transporter like domains"/>
    <property type="match status" value="1"/>
</dbReference>
<feature type="transmembrane region" description="Helical" evidence="10">
    <location>
        <begin position="355"/>
        <end position="376"/>
    </location>
</feature>
<dbReference type="EMBL" id="ML977498">
    <property type="protein sequence ID" value="KAF2134293.1"/>
    <property type="molecule type" value="Genomic_DNA"/>
</dbReference>
<keyword evidence="6 10" id="KW-1133">Transmembrane helix</keyword>
<feature type="domain" description="Major facilitator superfamily (MFS) profile" evidence="11">
    <location>
        <begin position="18"/>
        <end position="479"/>
    </location>
</feature>
<reference evidence="12" key="1">
    <citation type="journal article" date="2020" name="Stud. Mycol.">
        <title>101 Dothideomycetes genomes: a test case for predicting lifestyles and emergence of pathogens.</title>
        <authorList>
            <person name="Haridas S."/>
            <person name="Albert R."/>
            <person name="Binder M."/>
            <person name="Bloem J."/>
            <person name="Labutti K."/>
            <person name="Salamov A."/>
            <person name="Andreopoulos B."/>
            <person name="Baker S."/>
            <person name="Barry K."/>
            <person name="Bills G."/>
            <person name="Bluhm B."/>
            <person name="Cannon C."/>
            <person name="Castanera R."/>
            <person name="Culley D."/>
            <person name="Daum C."/>
            <person name="Ezra D."/>
            <person name="Gonzalez J."/>
            <person name="Henrissat B."/>
            <person name="Kuo A."/>
            <person name="Liang C."/>
            <person name="Lipzen A."/>
            <person name="Lutzoni F."/>
            <person name="Magnuson J."/>
            <person name="Mondo S."/>
            <person name="Nolan M."/>
            <person name="Ohm R."/>
            <person name="Pangilinan J."/>
            <person name="Park H.-J."/>
            <person name="Ramirez L."/>
            <person name="Alfaro M."/>
            <person name="Sun H."/>
            <person name="Tritt A."/>
            <person name="Yoshinaga Y."/>
            <person name="Zwiers L.-H."/>
            <person name="Turgeon B."/>
            <person name="Goodwin S."/>
            <person name="Spatafora J."/>
            <person name="Crous P."/>
            <person name="Grigoriev I."/>
        </authorList>
    </citation>
    <scope>NUCLEOTIDE SEQUENCE</scope>
    <source>
        <strain evidence="12">CBS 119687</strain>
    </source>
</reference>
<dbReference type="GO" id="GO:0005886">
    <property type="term" value="C:plasma membrane"/>
    <property type="evidence" value="ECO:0007669"/>
    <property type="project" value="TreeGrafter"/>
</dbReference>
<proteinExistence type="inferred from homology"/>
<dbReference type="InterPro" id="IPR050360">
    <property type="entry name" value="MFS_Sugar_Transporters"/>
</dbReference>
<comment type="subcellular location">
    <subcellularLocation>
        <location evidence="1">Membrane</location>
        <topology evidence="1">Multi-pass membrane protein</topology>
    </subcellularLocation>
</comment>